<feature type="region of interest" description="Disordered" evidence="1">
    <location>
        <begin position="1"/>
        <end position="59"/>
    </location>
</feature>
<organism evidence="2 3">
    <name type="scientific">Trifolium medium</name>
    <dbReference type="NCBI Taxonomy" id="97028"/>
    <lineage>
        <taxon>Eukaryota</taxon>
        <taxon>Viridiplantae</taxon>
        <taxon>Streptophyta</taxon>
        <taxon>Embryophyta</taxon>
        <taxon>Tracheophyta</taxon>
        <taxon>Spermatophyta</taxon>
        <taxon>Magnoliopsida</taxon>
        <taxon>eudicotyledons</taxon>
        <taxon>Gunneridae</taxon>
        <taxon>Pentapetalae</taxon>
        <taxon>rosids</taxon>
        <taxon>fabids</taxon>
        <taxon>Fabales</taxon>
        <taxon>Fabaceae</taxon>
        <taxon>Papilionoideae</taxon>
        <taxon>50 kb inversion clade</taxon>
        <taxon>NPAAA clade</taxon>
        <taxon>Hologalegina</taxon>
        <taxon>IRL clade</taxon>
        <taxon>Trifolieae</taxon>
        <taxon>Trifolium</taxon>
    </lineage>
</organism>
<proteinExistence type="predicted"/>
<feature type="compositionally biased region" description="Polar residues" evidence="1">
    <location>
        <begin position="35"/>
        <end position="51"/>
    </location>
</feature>
<evidence type="ECO:0000313" key="3">
    <source>
        <dbReference type="Proteomes" id="UP000265520"/>
    </source>
</evidence>
<evidence type="ECO:0000313" key="2">
    <source>
        <dbReference type="EMBL" id="MCI43301.1"/>
    </source>
</evidence>
<protein>
    <submittedName>
        <fullName evidence="2">Uncharacterized protein</fullName>
    </submittedName>
</protein>
<dbReference type="EMBL" id="LXQA010315444">
    <property type="protein sequence ID" value="MCI43301.1"/>
    <property type="molecule type" value="Genomic_DNA"/>
</dbReference>
<comment type="caution">
    <text evidence="2">The sequence shown here is derived from an EMBL/GenBank/DDBJ whole genome shotgun (WGS) entry which is preliminary data.</text>
</comment>
<name>A0A392S323_9FABA</name>
<dbReference type="Proteomes" id="UP000265520">
    <property type="component" value="Unassembled WGS sequence"/>
</dbReference>
<accession>A0A392S323</accession>
<feature type="compositionally biased region" description="Low complexity" evidence="1">
    <location>
        <begin position="20"/>
        <end position="29"/>
    </location>
</feature>
<evidence type="ECO:0000256" key="1">
    <source>
        <dbReference type="SAM" id="MobiDB-lite"/>
    </source>
</evidence>
<reference evidence="2 3" key="1">
    <citation type="journal article" date="2018" name="Front. Plant Sci.">
        <title>Red Clover (Trifolium pratense) and Zigzag Clover (T. medium) - A Picture of Genomic Similarities and Differences.</title>
        <authorList>
            <person name="Dluhosova J."/>
            <person name="Istvanek J."/>
            <person name="Nedelnik J."/>
            <person name="Repkova J."/>
        </authorList>
    </citation>
    <scope>NUCLEOTIDE SEQUENCE [LARGE SCALE GENOMIC DNA]</scope>
    <source>
        <strain evidence="3">cv. 10/8</strain>
        <tissue evidence="2">Leaf</tissue>
    </source>
</reference>
<keyword evidence="3" id="KW-1185">Reference proteome</keyword>
<sequence>MRAALVTPARRAANRTKTGQQPQCCAQRRPPLHTAQLTEQNQQHNTTTARSAAQPARSA</sequence>
<dbReference type="AlphaFoldDB" id="A0A392S323"/>